<dbReference type="EMBL" id="JBHMFI010000001">
    <property type="protein sequence ID" value="MFB9071984.1"/>
    <property type="molecule type" value="Genomic_DNA"/>
</dbReference>
<evidence type="ECO:0000313" key="3">
    <source>
        <dbReference type="Proteomes" id="UP001589575"/>
    </source>
</evidence>
<feature type="compositionally biased region" description="Basic and acidic residues" evidence="1">
    <location>
        <begin position="133"/>
        <end position="143"/>
    </location>
</feature>
<organism evidence="2 3">
    <name type="scientific">Citricoccus parietis</name>
    <dbReference type="NCBI Taxonomy" id="592307"/>
    <lineage>
        <taxon>Bacteria</taxon>
        <taxon>Bacillati</taxon>
        <taxon>Actinomycetota</taxon>
        <taxon>Actinomycetes</taxon>
        <taxon>Micrococcales</taxon>
        <taxon>Micrococcaceae</taxon>
        <taxon>Citricoccus</taxon>
    </lineage>
</organism>
<feature type="region of interest" description="Disordered" evidence="1">
    <location>
        <begin position="1"/>
        <end position="22"/>
    </location>
</feature>
<dbReference type="Proteomes" id="UP001589575">
    <property type="component" value="Unassembled WGS sequence"/>
</dbReference>
<accession>A0ABV5FZ73</accession>
<evidence type="ECO:0000313" key="2">
    <source>
        <dbReference type="EMBL" id="MFB9071984.1"/>
    </source>
</evidence>
<proteinExistence type="predicted"/>
<name>A0ABV5FZ73_9MICC</name>
<reference evidence="2 3" key="1">
    <citation type="submission" date="2024-09" db="EMBL/GenBank/DDBJ databases">
        <authorList>
            <person name="Sun Q."/>
            <person name="Mori K."/>
        </authorList>
    </citation>
    <scope>NUCLEOTIDE SEQUENCE [LARGE SCALE GENOMIC DNA]</scope>
    <source>
        <strain evidence="2 3">CCM 7609</strain>
    </source>
</reference>
<feature type="compositionally biased region" description="Polar residues" evidence="1">
    <location>
        <begin position="1"/>
        <end position="16"/>
    </location>
</feature>
<evidence type="ECO:0000256" key="1">
    <source>
        <dbReference type="SAM" id="MobiDB-lite"/>
    </source>
</evidence>
<feature type="compositionally biased region" description="Basic and acidic residues" evidence="1">
    <location>
        <begin position="84"/>
        <end position="102"/>
    </location>
</feature>
<sequence length="233" mass="24851">METSSPGAQTPNTPHSSWGPFSWGSRSCVSRPSPRILVTLPILPLVCPLLQIVVLDGVIGVLIAVHGLGRHGIGVLLRPAVQHQPDDRSDPHTEDAEEHQEVPEGGTEGELRVGLAEGGHQQRDDDAEQGTPDQEHLHLRGPADHQGAAVQAIRHRGARAGPARIWRGPDRPWPVRIRCAGFVCRGARGGVRGTVGGKSHAFHGTWHNGPNPPWVGHARRCGGGATGRGCGRR</sequence>
<gene>
    <name evidence="2" type="ORF">ACFFX0_12515</name>
</gene>
<keyword evidence="3" id="KW-1185">Reference proteome</keyword>
<protein>
    <submittedName>
        <fullName evidence="2">Uncharacterized protein</fullName>
    </submittedName>
</protein>
<feature type="region of interest" description="Disordered" evidence="1">
    <location>
        <begin position="82"/>
        <end position="147"/>
    </location>
</feature>
<comment type="caution">
    <text evidence="2">The sequence shown here is derived from an EMBL/GenBank/DDBJ whole genome shotgun (WGS) entry which is preliminary data.</text>
</comment>